<dbReference type="InterPro" id="IPR025660">
    <property type="entry name" value="Pept_his_AS"/>
</dbReference>
<dbReference type="GO" id="GO:0006508">
    <property type="term" value="P:proteolysis"/>
    <property type="evidence" value="ECO:0007669"/>
    <property type="project" value="InterPro"/>
</dbReference>
<reference evidence="2 3" key="1">
    <citation type="submission" date="2014-03" db="EMBL/GenBank/DDBJ databases">
        <title>Draft genome of the hookworm Oesophagostomum dentatum.</title>
        <authorList>
            <person name="Mitreva M."/>
        </authorList>
    </citation>
    <scope>NUCLEOTIDE SEQUENCE [LARGE SCALE GENOMIC DNA]</scope>
    <source>
        <strain evidence="2 3">OD-Hann</strain>
    </source>
</reference>
<protein>
    <recommendedName>
        <fullName evidence="1">Peptidase C1A papain C-terminal domain-containing protein</fullName>
    </recommendedName>
</protein>
<dbReference type="EMBL" id="KN554478">
    <property type="protein sequence ID" value="KHJ89258.1"/>
    <property type="molecule type" value="Genomic_DNA"/>
</dbReference>
<sequence length="79" mass="8641">MVDIMTNGPVGAGFIVFEDFVYYKGGIYVHTAGDFAGLHAVKVLGWGSENGSPYWLVANSWSTDWGENDLVLTDCHEIV</sequence>
<accession>A0A0B1SVD3</accession>
<dbReference type="AlphaFoldDB" id="A0A0B1SVD3"/>
<keyword evidence="3" id="KW-1185">Reference proteome</keyword>
<dbReference type="InterPro" id="IPR038765">
    <property type="entry name" value="Papain-like_cys_pep_sf"/>
</dbReference>
<gene>
    <name evidence="2" type="ORF">OESDEN_10921</name>
</gene>
<proteinExistence type="predicted"/>
<evidence type="ECO:0000313" key="2">
    <source>
        <dbReference type="EMBL" id="KHJ89258.1"/>
    </source>
</evidence>
<dbReference type="Proteomes" id="UP000053660">
    <property type="component" value="Unassembled WGS sequence"/>
</dbReference>
<dbReference type="SUPFAM" id="SSF54001">
    <property type="entry name" value="Cysteine proteinases"/>
    <property type="match status" value="1"/>
</dbReference>
<dbReference type="Pfam" id="PF00112">
    <property type="entry name" value="Peptidase_C1"/>
    <property type="match status" value="1"/>
</dbReference>
<evidence type="ECO:0000313" key="3">
    <source>
        <dbReference type="Proteomes" id="UP000053660"/>
    </source>
</evidence>
<feature type="domain" description="Peptidase C1A papain C-terminal" evidence="1">
    <location>
        <begin position="3"/>
        <end position="68"/>
    </location>
</feature>
<dbReference type="PROSITE" id="PS00639">
    <property type="entry name" value="THIOL_PROTEASE_HIS"/>
    <property type="match status" value="1"/>
</dbReference>
<dbReference type="InterPro" id="IPR000668">
    <property type="entry name" value="Peptidase_C1A_C"/>
</dbReference>
<dbReference type="Gene3D" id="3.90.70.10">
    <property type="entry name" value="Cysteine proteinases"/>
    <property type="match status" value="1"/>
</dbReference>
<dbReference type="GO" id="GO:0008234">
    <property type="term" value="F:cysteine-type peptidase activity"/>
    <property type="evidence" value="ECO:0007669"/>
    <property type="project" value="InterPro"/>
</dbReference>
<dbReference type="OrthoDB" id="5847537at2759"/>
<name>A0A0B1SVD3_OESDE</name>
<evidence type="ECO:0000259" key="1">
    <source>
        <dbReference type="Pfam" id="PF00112"/>
    </source>
</evidence>
<organism evidence="2 3">
    <name type="scientific">Oesophagostomum dentatum</name>
    <name type="common">Nodular worm</name>
    <dbReference type="NCBI Taxonomy" id="61180"/>
    <lineage>
        <taxon>Eukaryota</taxon>
        <taxon>Metazoa</taxon>
        <taxon>Ecdysozoa</taxon>
        <taxon>Nematoda</taxon>
        <taxon>Chromadorea</taxon>
        <taxon>Rhabditida</taxon>
        <taxon>Rhabditina</taxon>
        <taxon>Rhabditomorpha</taxon>
        <taxon>Strongyloidea</taxon>
        <taxon>Strongylidae</taxon>
        <taxon>Oesophagostomum</taxon>
    </lineage>
</organism>